<dbReference type="SUPFAM" id="SSF47616">
    <property type="entry name" value="GST C-terminal domain-like"/>
    <property type="match status" value="1"/>
</dbReference>
<evidence type="ECO:0000256" key="2">
    <source>
        <dbReference type="ARBA" id="ARBA00047960"/>
    </source>
</evidence>
<dbReference type="Gene3D" id="1.20.1050.10">
    <property type="match status" value="1"/>
</dbReference>
<dbReference type="OrthoDB" id="4951845at2759"/>
<keyword evidence="1 3" id="KW-0808">Transferase</keyword>
<dbReference type="EC" id="2.5.1.18" evidence="3"/>
<dbReference type="InterPro" id="IPR036249">
    <property type="entry name" value="Thioredoxin-like_sf"/>
</dbReference>
<organism evidence="6 7">
    <name type="scientific">Jatropha curcas</name>
    <name type="common">Barbados nut</name>
    <dbReference type="NCBI Taxonomy" id="180498"/>
    <lineage>
        <taxon>Eukaryota</taxon>
        <taxon>Viridiplantae</taxon>
        <taxon>Streptophyta</taxon>
        <taxon>Embryophyta</taxon>
        <taxon>Tracheophyta</taxon>
        <taxon>Spermatophyta</taxon>
        <taxon>Magnoliopsida</taxon>
        <taxon>eudicotyledons</taxon>
        <taxon>Gunneridae</taxon>
        <taxon>Pentapetalae</taxon>
        <taxon>rosids</taxon>
        <taxon>fabids</taxon>
        <taxon>Malpighiales</taxon>
        <taxon>Euphorbiaceae</taxon>
        <taxon>Crotonoideae</taxon>
        <taxon>Jatropheae</taxon>
        <taxon>Jatropha</taxon>
    </lineage>
</organism>
<dbReference type="PROSITE" id="PS50404">
    <property type="entry name" value="GST_NTER"/>
    <property type="match status" value="1"/>
</dbReference>
<dbReference type="InterPro" id="IPR004045">
    <property type="entry name" value="Glutathione_S-Trfase_N"/>
</dbReference>
<comment type="subcellular location">
    <subcellularLocation>
        <location evidence="3">Cytoplasm</location>
        <location evidence="3">Cytosol</location>
    </subcellularLocation>
</comment>
<feature type="domain" description="GST C-terminal" evidence="5">
    <location>
        <begin position="89"/>
        <end position="218"/>
    </location>
</feature>
<dbReference type="Gene3D" id="3.40.30.10">
    <property type="entry name" value="Glutaredoxin"/>
    <property type="match status" value="1"/>
</dbReference>
<sequence length="226" mass="26776">MADEEVKLIGTWASPYTRRVELALKIKGVKYEYIEEDIFNKSPLLLKYNPVHQKVPVLIHKGKPIAESLVILEYIDETWKHHHHILPKEPYHRATARFWAKFVEEKIQETARKFVSALEEEKQKIIEEVHGHLKLLENELKEKEKEFFGGIEIGYLDIVAFFTCHWLQVHQEVLEIEFITEKKHPIFCKWLEKLHKIDVVHGCLPPRDKHITFIKARIEAVKFSSK</sequence>
<name>A0A067L181_JATCU</name>
<dbReference type="GO" id="GO:0005737">
    <property type="term" value="C:cytoplasm"/>
    <property type="evidence" value="ECO:0007669"/>
    <property type="project" value="TreeGrafter"/>
</dbReference>
<dbReference type="AlphaFoldDB" id="A0A067L181"/>
<gene>
    <name evidence="6" type="ORF">JCGZ_02912</name>
</gene>
<dbReference type="PANTHER" id="PTHR11260">
    <property type="entry name" value="GLUTATHIONE S-TRANSFERASE, GST, SUPERFAMILY, GST DOMAIN CONTAINING"/>
    <property type="match status" value="1"/>
</dbReference>
<dbReference type="GO" id="GO:0006749">
    <property type="term" value="P:glutathione metabolic process"/>
    <property type="evidence" value="ECO:0007669"/>
    <property type="project" value="InterPro"/>
</dbReference>
<comment type="catalytic activity">
    <reaction evidence="2 3">
        <text>RX + glutathione = an S-substituted glutathione + a halide anion + H(+)</text>
        <dbReference type="Rhea" id="RHEA:16437"/>
        <dbReference type="ChEBI" id="CHEBI:15378"/>
        <dbReference type="ChEBI" id="CHEBI:16042"/>
        <dbReference type="ChEBI" id="CHEBI:17792"/>
        <dbReference type="ChEBI" id="CHEBI:57925"/>
        <dbReference type="ChEBI" id="CHEBI:90779"/>
        <dbReference type="EC" id="2.5.1.18"/>
    </reaction>
</comment>
<dbReference type="CDD" id="cd03185">
    <property type="entry name" value="GST_C_Tau"/>
    <property type="match status" value="1"/>
</dbReference>
<dbReference type="InterPro" id="IPR058268">
    <property type="entry name" value="DUF7962"/>
</dbReference>
<dbReference type="STRING" id="180498.A0A067L181"/>
<dbReference type="KEGG" id="jcu:105629903"/>
<dbReference type="SFLD" id="SFLDG00358">
    <property type="entry name" value="Main_(cytGST)"/>
    <property type="match status" value="1"/>
</dbReference>
<evidence type="ECO:0000256" key="1">
    <source>
        <dbReference type="ARBA" id="ARBA00022679"/>
    </source>
</evidence>
<dbReference type="PANTHER" id="PTHR11260:SF752">
    <property type="entry name" value="GLUTATHIONE TRANSFERASE"/>
    <property type="match status" value="1"/>
</dbReference>
<evidence type="ECO:0000259" key="4">
    <source>
        <dbReference type="PROSITE" id="PS50404"/>
    </source>
</evidence>
<dbReference type="FunFam" id="3.40.30.10:FF:000014">
    <property type="entry name" value="Tau class glutathione S-transferase"/>
    <property type="match status" value="1"/>
</dbReference>
<dbReference type="Pfam" id="PF25907">
    <property type="entry name" value="DUF7962"/>
    <property type="match status" value="1"/>
</dbReference>
<protein>
    <recommendedName>
        <fullName evidence="3">Glutathione S-transferase</fullName>
        <ecNumber evidence="3">2.5.1.18</ecNumber>
    </recommendedName>
</protein>
<accession>A0A067L181</accession>
<evidence type="ECO:0000313" key="7">
    <source>
        <dbReference type="Proteomes" id="UP000027138"/>
    </source>
</evidence>
<evidence type="ECO:0000313" key="6">
    <source>
        <dbReference type="EMBL" id="KDP42182.1"/>
    </source>
</evidence>
<keyword evidence="7" id="KW-1185">Reference proteome</keyword>
<proteinExistence type="inferred from homology"/>
<comment type="similarity">
    <text evidence="3">Belongs to the GST superfamily.</text>
</comment>
<dbReference type="InterPro" id="IPR036282">
    <property type="entry name" value="Glutathione-S-Trfase_C_sf"/>
</dbReference>
<evidence type="ECO:0000256" key="3">
    <source>
        <dbReference type="RuleBase" id="RU369102"/>
    </source>
</evidence>
<dbReference type="CDD" id="cd03058">
    <property type="entry name" value="GST_N_Tau"/>
    <property type="match status" value="1"/>
</dbReference>
<dbReference type="FunFam" id="1.20.1050.10:FF:000012">
    <property type="entry name" value="Tau class glutathione S-transferase"/>
    <property type="match status" value="1"/>
</dbReference>
<dbReference type="EMBL" id="KK914309">
    <property type="protein sequence ID" value="KDP42182.1"/>
    <property type="molecule type" value="Genomic_DNA"/>
</dbReference>
<dbReference type="InterPro" id="IPR045074">
    <property type="entry name" value="GST_C_Tau"/>
</dbReference>
<dbReference type="SFLD" id="SFLDG01152">
    <property type="entry name" value="Main.3:_Omega-_and_Tau-like"/>
    <property type="match status" value="1"/>
</dbReference>
<reference evidence="6 7" key="1">
    <citation type="journal article" date="2014" name="PLoS ONE">
        <title>Global Analysis of Gene Expression Profiles in Physic Nut (Jatropha curcas L.) Seedlings Exposed to Salt Stress.</title>
        <authorList>
            <person name="Zhang L."/>
            <person name="Zhang C."/>
            <person name="Wu P."/>
            <person name="Chen Y."/>
            <person name="Li M."/>
            <person name="Jiang H."/>
            <person name="Wu G."/>
        </authorList>
    </citation>
    <scope>NUCLEOTIDE SEQUENCE [LARGE SCALE GENOMIC DNA]</scope>
    <source>
        <strain evidence="7">cv. GZQX0401</strain>
        <tissue evidence="6">Young leaves</tissue>
    </source>
</reference>
<feature type="domain" description="GST N-terminal" evidence="4">
    <location>
        <begin position="4"/>
        <end position="83"/>
    </location>
</feature>
<dbReference type="SUPFAM" id="SSF52833">
    <property type="entry name" value="Thioredoxin-like"/>
    <property type="match status" value="1"/>
</dbReference>
<evidence type="ECO:0000259" key="5">
    <source>
        <dbReference type="PROSITE" id="PS50405"/>
    </source>
</evidence>
<dbReference type="InterPro" id="IPR010987">
    <property type="entry name" value="Glutathione-S-Trfase_C-like"/>
</dbReference>
<dbReference type="Proteomes" id="UP000027138">
    <property type="component" value="Unassembled WGS sequence"/>
</dbReference>
<dbReference type="Pfam" id="PF02798">
    <property type="entry name" value="GST_N"/>
    <property type="match status" value="1"/>
</dbReference>
<dbReference type="GO" id="GO:0004364">
    <property type="term" value="F:glutathione transferase activity"/>
    <property type="evidence" value="ECO:0007669"/>
    <property type="project" value="UniProtKB-EC"/>
</dbReference>
<dbReference type="InterPro" id="IPR045073">
    <property type="entry name" value="Omega/Tau-like"/>
</dbReference>
<dbReference type="PROSITE" id="PS50405">
    <property type="entry name" value="GST_CTER"/>
    <property type="match status" value="1"/>
</dbReference>
<keyword evidence="3" id="KW-0963">Cytoplasm</keyword>
<dbReference type="InterPro" id="IPR040079">
    <property type="entry name" value="Glutathione_S-Trfase"/>
</dbReference>
<comment type="function">
    <text evidence="3">Is involved in the conjugation of reduced glutathione to a wide number of exogenous and endogenous hydrophobic electrophiles.</text>
</comment>
<dbReference type="SFLD" id="SFLDS00019">
    <property type="entry name" value="Glutathione_Transferase_(cytos"/>
    <property type="match status" value="1"/>
</dbReference>